<accession>A0A9N8ZV10</accession>
<evidence type="ECO:0000313" key="1">
    <source>
        <dbReference type="EMBL" id="CAG8509361.1"/>
    </source>
</evidence>
<protein>
    <submittedName>
        <fullName evidence="1">1206_t:CDS:1</fullName>
    </submittedName>
</protein>
<organism evidence="1 2">
    <name type="scientific">Acaulospora morrowiae</name>
    <dbReference type="NCBI Taxonomy" id="94023"/>
    <lineage>
        <taxon>Eukaryota</taxon>
        <taxon>Fungi</taxon>
        <taxon>Fungi incertae sedis</taxon>
        <taxon>Mucoromycota</taxon>
        <taxon>Glomeromycotina</taxon>
        <taxon>Glomeromycetes</taxon>
        <taxon>Diversisporales</taxon>
        <taxon>Acaulosporaceae</taxon>
        <taxon>Acaulospora</taxon>
    </lineage>
</organism>
<comment type="caution">
    <text evidence="1">The sequence shown here is derived from an EMBL/GenBank/DDBJ whole genome shotgun (WGS) entry which is preliminary data.</text>
</comment>
<dbReference type="AlphaFoldDB" id="A0A9N8ZV10"/>
<sequence>MYRQNPNKISEQCQKRQLARERQKNYYKKKQKINNIVRKIGEHAEIIEATVNKSSVIFIKKHLNYVKESDKPIVNKTSIESVKHLDYITESDPPIVIKSSIKSIGYASKLDKPIIESIYNIPESNKPIISNETVSNTIGSEAKKAKTQVNQKRRLECHELGRMD</sequence>
<proteinExistence type="predicted"/>
<keyword evidence="2" id="KW-1185">Reference proteome</keyword>
<name>A0A9N8ZV10_9GLOM</name>
<evidence type="ECO:0000313" key="2">
    <source>
        <dbReference type="Proteomes" id="UP000789342"/>
    </source>
</evidence>
<dbReference type="Proteomes" id="UP000789342">
    <property type="component" value="Unassembled WGS sequence"/>
</dbReference>
<reference evidence="1" key="1">
    <citation type="submission" date="2021-06" db="EMBL/GenBank/DDBJ databases">
        <authorList>
            <person name="Kallberg Y."/>
            <person name="Tangrot J."/>
            <person name="Rosling A."/>
        </authorList>
    </citation>
    <scope>NUCLEOTIDE SEQUENCE</scope>
    <source>
        <strain evidence="1">CL551</strain>
    </source>
</reference>
<gene>
    <name evidence="1" type="ORF">AMORRO_LOCUS3647</name>
</gene>
<dbReference type="EMBL" id="CAJVPV010001830">
    <property type="protein sequence ID" value="CAG8509361.1"/>
    <property type="molecule type" value="Genomic_DNA"/>
</dbReference>